<keyword evidence="3" id="KW-1185">Reference proteome</keyword>
<dbReference type="EMBL" id="FMUS01000018">
    <property type="protein sequence ID" value="SCY83740.1"/>
    <property type="molecule type" value="Genomic_DNA"/>
</dbReference>
<reference evidence="2 3" key="1">
    <citation type="submission" date="2016-10" db="EMBL/GenBank/DDBJ databases">
        <authorList>
            <person name="de Groot N.N."/>
        </authorList>
    </citation>
    <scope>NUCLEOTIDE SEQUENCE [LARGE SCALE GENOMIC DNA]</scope>
    <source>
        <strain evidence="2 3">DSM 18978</strain>
    </source>
</reference>
<dbReference type="AlphaFoldDB" id="A0A1G5J730"/>
<feature type="non-terminal residue" evidence="2">
    <location>
        <position position="176"/>
    </location>
</feature>
<name>A0A1G5J730_9FIRM</name>
<dbReference type="OrthoDB" id="9789070at2"/>
<evidence type="ECO:0000313" key="2">
    <source>
        <dbReference type="EMBL" id="SCY83740.1"/>
    </source>
</evidence>
<dbReference type="Proteomes" id="UP000198636">
    <property type="component" value="Unassembled WGS sequence"/>
</dbReference>
<gene>
    <name evidence="2" type="ORF">SAMN03080606_02668</name>
</gene>
<proteinExistence type="predicted"/>
<evidence type="ECO:0000313" key="3">
    <source>
        <dbReference type="Proteomes" id="UP000198636"/>
    </source>
</evidence>
<organism evidence="2 3">
    <name type="scientific">Alkaliphilus peptidifermentans DSM 18978</name>
    <dbReference type="NCBI Taxonomy" id="1120976"/>
    <lineage>
        <taxon>Bacteria</taxon>
        <taxon>Bacillati</taxon>
        <taxon>Bacillota</taxon>
        <taxon>Clostridia</taxon>
        <taxon>Peptostreptococcales</taxon>
        <taxon>Natronincolaceae</taxon>
        <taxon>Alkaliphilus</taxon>
    </lineage>
</organism>
<dbReference type="RefSeq" id="WP_143003097.1">
    <property type="nucleotide sequence ID" value="NZ_FMUS01000018.1"/>
</dbReference>
<feature type="domain" description="Transposase InsH N-terminal" evidence="1">
    <location>
        <begin position="14"/>
        <end position="109"/>
    </location>
</feature>
<dbReference type="PANTHER" id="PTHR35604:SF2">
    <property type="entry name" value="TRANSPOSASE INSH FOR INSERTION SEQUENCE ELEMENT IS5A-RELATED"/>
    <property type="match status" value="1"/>
</dbReference>
<dbReference type="PANTHER" id="PTHR35604">
    <property type="entry name" value="TRANSPOSASE INSH FOR INSERTION SEQUENCE ELEMENT IS5A-RELATED"/>
    <property type="match status" value="1"/>
</dbReference>
<dbReference type="InterPro" id="IPR008490">
    <property type="entry name" value="Transposase_InsH_N"/>
</dbReference>
<dbReference type="Pfam" id="PF05598">
    <property type="entry name" value="DUF772"/>
    <property type="match status" value="1"/>
</dbReference>
<accession>A0A1G5J730</accession>
<protein>
    <submittedName>
        <fullName evidence="2">Transposase</fullName>
    </submittedName>
</protein>
<dbReference type="STRING" id="1120976.SAMN03080606_02668"/>
<sequence length="176" mass="20328">MLQHKPKQISFHSSLYNKIPENHILKRIDSAVDFSFINGLLENSYCKEFGRPAKEPELMCKLLFLQHLYNLSDEKVKEEASLNLAYMYFIGINPEDSLPDKSLLSKFRTQRLEESTLDEIITEIVRQCVEKGIVEGKSVSIDATHIEANTIKKTPERLMKHLGRKIIKTYAEETSQ</sequence>
<evidence type="ECO:0000259" key="1">
    <source>
        <dbReference type="Pfam" id="PF05598"/>
    </source>
</evidence>